<proteinExistence type="predicted"/>
<dbReference type="SMART" id="SM01248">
    <property type="entry name" value="KaiB"/>
    <property type="match status" value="1"/>
</dbReference>
<sequence>MAEAMPHLRLYVAGAGPNSRKAIANLARLRATTTVADWPVETVDVFEHPGRALADGILLTPQLLILAEGGARAVVGDLSDRAALLAALALEPP</sequence>
<accession>A0ABX1F866</accession>
<dbReference type="PANTHER" id="PTHR41709:SF2">
    <property type="entry name" value="CIRCADIAN CLOCK PROTEIN KAIB2"/>
    <property type="match status" value="1"/>
</dbReference>
<evidence type="ECO:0000313" key="3">
    <source>
        <dbReference type="Proteomes" id="UP000765160"/>
    </source>
</evidence>
<dbReference type="InterPro" id="IPR011649">
    <property type="entry name" value="KaiB_domain"/>
</dbReference>
<evidence type="ECO:0000313" key="2">
    <source>
        <dbReference type="EMBL" id="NKE48419.1"/>
    </source>
</evidence>
<reference evidence="2 3" key="1">
    <citation type="submission" date="2020-03" db="EMBL/GenBank/DDBJ databases">
        <title>Roseomonas selenitidurans sp. nov. isolated from soil.</title>
        <authorList>
            <person name="Liu H."/>
        </authorList>
    </citation>
    <scope>NUCLEOTIDE SEQUENCE [LARGE SCALE GENOMIC DNA]</scope>
    <source>
        <strain evidence="2 3">JCM 15073</strain>
    </source>
</reference>
<feature type="domain" description="KaiB" evidence="1">
    <location>
        <begin position="9"/>
        <end position="90"/>
    </location>
</feature>
<keyword evidence="3" id="KW-1185">Reference proteome</keyword>
<dbReference type="InterPro" id="IPR039022">
    <property type="entry name" value="KaiB-like"/>
</dbReference>
<dbReference type="Pfam" id="PF07689">
    <property type="entry name" value="KaiB"/>
    <property type="match status" value="1"/>
</dbReference>
<dbReference type="PANTHER" id="PTHR41709">
    <property type="entry name" value="KAIB-LIKE PROTEIN 1"/>
    <property type="match status" value="1"/>
</dbReference>
<protein>
    <submittedName>
        <fullName evidence="2">Circadian clock protein KaiB</fullName>
    </submittedName>
</protein>
<name>A0ABX1F866_9PROT</name>
<dbReference type="RefSeq" id="WP_168054775.1">
    <property type="nucleotide sequence ID" value="NZ_JAATJR010000009.1"/>
</dbReference>
<evidence type="ECO:0000259" key="1">
    <source>
        <dbReference type="SMART" id="SM01248"/>
    </source>
</evidence>
<dbReference type="SUPFAM" id="SSF52833">
    <property type="entry name" value="Thioredoxin-like"/>
    <property type="match status" value="1"/>
</dbReference>
<dbReference type="Proteomes" id="UP000765160">
    <property type="component" value="Unassembled WGS sequence"/>
</dbReference>
<dbReference type="InterPro" id="IPR036249">
    <property type="entry name" value="Thioredoxin-like_sf"/>
</dbReference>
<dbReference type="Gene3D" id="3.40.30.10">
    <property type="entry name" value="Glutaredoxin"/>
    <property type="match status" value="1"/>
</dbReference>
<comment type="caution">
    <text evidence="2">The sequence shown here is derived from an EMBL/GenBank/DDBJ whole genome shotgun (WGS) entry which is preliminary data.</text>
</comment>
<dbReference type="EMBL" id="JAAVTX010000009">
    <property type="protein sequence ID" value="NKE48419.1"/>
    <property type="molecule type" value="Genomic_DNA"/>
</dbReference>
<gene>
    <name evidence="2" type="ORF">HB662_26840</name>
</gene>
<organism evidence="2 3">
    <name type="scientific">Falsiroseomonas frigidaquae</name>
    <dbReference type="NCBI Taxonomy" id="487318"/>
    <lineage>
        <taxon>Bacteria</taxon>
        <taxon>Pseudomonadati</taxon>
        <taxon>Pseudomonadota</taxon>
        <taxon>Alphaproteobacteria</taxon>
        <taxon>Acetobacterales</taxon>
        <taxon>Roseomonadaceae</taxon>
        <taxon>Falsiroseomonas</taxon>
    </lineage>
</organism>